<feature type="signal peptide" evidence="1">
    <location>
        <begin position="1"/>
        <end position="23"/>
    </location>
</feature>
<keyword evidence="1" id="KW-0732">Signal</keyword>
<dbReference type="OrthoDB" id="6398264at2"/>
<gene>
    <name evidence="2" type="ORF">FM042_08925</name>
</gene>
<accession>A0A552X033</accession>
<protein>
    <submittedName>
        <fullName evidence="2">DUF1439 domain-containing protein</fullName>
    </submittedName>
</protein>
<feature type="chain" id="PRO_5022115178" evidence="1">
    <location>
        <begin position="24"/>
        <end position="189"/>
    </location>
</feature>
<dbReference type="EMBL" id="VJWL01000003">
    <property type="protein sequence ID" value="TRW48296.1"/>
    <property type="molecule type" value="Genomic_DNA"/>
</dbReference>
<dbReference type="Proteomes" id="UP000320359">
    <property type="component" value="Unassembled WGS sequence"/>
</dbReference>
<keyword evidence="3" id="KW-1185">Reference proteome</keyword>
<comment type="caution">
    <text evidence="2">The sequence shown here is derived from an EMBL/GenBank/DDBJ whole genome shotgun (WGS) entry which is preliminary data.</text>
</comment>
<dbReference type="PROSITE" id="PS51257">
    <property type="entry name" value="PROKAR_LIPOPROTEIN"/>
    <property type="match status" value="1"/>
</dbReference>
<name>A0A552X033_9GAMM</name>
<evidence type="ECO:0000256" key="1">
    <source>
        <dbReference type="SAM" id="SignalP"/>
    </source>
</evidence>
<evidence type="ECO:0000313" key="2">
    <source>
        <dbReference type="EMBL" id="TRW48296.1"/>
    </source>
</evidence>
<dbReference type="RefSeq" id="WP_143236088.1">
    <property type="nucleotide sequence ID" value="NZ_VJWL01000003.1"/>
</dbReference>
<proteinExistence type="predicted"/>
<dbReference type="AlphaFoldDB" id="A0A552X033"/>
<sequence length="189" mass="21366">MKKYGVLLCVTLFLFGCAQLSQIASYRVEQAQLEQILRDQASELETRITILGMSVPLEVEHLVLEVGPDDTKLVRLHTAFTMHVSGLGMSYPIAIEMSVEGAPVYRHDQHAVFVRDLDILSASVDAGGYRGSLAFLNREVKELLDEFMAENPVYRLNENNPHHRMLMRFPISMEVESGGLRFRAQQNDD</sequence>
<dbReference type="Gene3D" id="3.15.10.40">
    <property type="entry name" value="Uncharacterised protein PF07273, DUF1439"/>
    <property type="match status" value="1"/>
</dbReference>
<reference evidence="2 3" key="1">
    <citation type="submission" date="2019-07" db="EMBL/GenBank/DDBJ databases">
        <authorList>
            <person name="Yang M."/>
            <person name="Zhao D."/>
            <person name="Xiang H."/>
        </authorList>
    </citation>
    <scope>NUCLEOTIDE SEQUENCE [LARGE SCALE GENOMIC DNA]</scope>
    <source>
        <strain evidence="2 3">IM1326</strain>
    </source>
</reference>
<dbReference type="InterPro" id="IPR010835">
    <property type="entry name" value="DUF1439"/>
</dbReference>
<evidence type="ECO:0000313" key="3">
    <source>
        <dbReference type="Proteomes" id="UP000320359"/>
    </source>
</evidence>
<dbReference type="Pfam" id="PF07273">
    <property type="entry name" value="DUF1439"/>
    <property type="match status" value="1"/>
</dbReference>
<organism evidence="2 3">
    <name type="scientific">Aliidiomarina halalkaliphila</name>
    <dbReference type="NCBI Taxonomy" id="2593535"/>
    <lineage>
        <taxon>Bacteria</taxon>
        <taxon>Pseudomonadati</taxon>
        <taxon>Pseudomonadota</taxon>
        <taxon>Gammaproteobacteria</taxon>
        <taxon>Alteromonadales</taxon>
        <taxon>Idiomarinaceae</taxon>
        <taxon>Aliidiomarina</taxon>
    </lineage>
</organism>